<protein>
    <submittedName>
        <fullName evidence="2">Serine/threonine-protein kinase</fullName>
    </submittedName>
</protein>
<keyword evidence="2" id="KW-0418">Kinase</keyword>
<dbReference type="GO" id="GO:0004674">
    <property type="term" value="F:protein serine/threonine kinase activity"/>
    <property type="evidence" value="ECO:0007669"/>
    <property type="project" value="InterPro"/>
</dbReference>
<sequence>MSPKHFNRDFLKYFLMSVIDNKYRLLTLLSENEVSSVFLGEYMPTGRYVIIKIPAPGQEQLALVRYEKEYGILVGLNHPNIIKVIDFSNRFPYLVLEYIDGENALTAYKNHSVPLDESYAYLLQLHGAIKYLHRQRIIHRDIKPSNILIEKHSKRAVLVDFETSRNINDIDNIKIYSGDKYI</sequence>
<name>A0A150JJ81_9EURY</name>
<feature type="domain" description="Protein kinase" evidence="1">
    <location>
        <begin position="23"/>
        <end position="182"/>
    </location>
</feature>
<evidence type="ECO:0000259" key="1">
    <source>
        <dbReference type="PROSITE" id="PS50011"/>
    </source>
</evidence>
<dbReference type="Pfam" id="PF00069">
    <property type="entry name" value="Pkinase"/>
    <property type="match status" value="1"/>
</dbReference>
<keyword evidence="2" id="KW-0808">Transferase</keyword>
<dbReference type="InterPro" id="IPR000719">
    <property type="entry name" value="Prot_kinase_dom"/>
</dbReference>
<dbReference type="PANTHER" id="PTHR24348">
    <property type="entry name" value="SERINE/THREONINE-PROTEIN KINASE UNC-51-RELATED"/>
    <property type="match status" value="1"/>
</dbReference>
<dbReference type="PROSITE" id="PS50011">
    <property type="entry name" value="PROTEIN_KINASE_DOM"/>
    <property type="match status" value="1"/>
</dbReference>
<gene>
    <name evidence="2" type="ORF">APG09_01173</name>
</gene>
<proteinExistence type="predicted"/>
<dbReference type="Gene3D" id="1.10.510.10">
    <property type="entry name" value="Transferase(Phosphotransferase) domain 1"/>
    <property type="match status" value="1"/>
</dbReference>
<evidence type="ECO:0000313" key="2">
    <source>
        <dbReference type="EMBL" id="KYC57246.1"/>
    </source>
</evidence>
<dbReference type="InterPro" id="IPR045269">
    <property type="entry name" value="Atg1-like"/>
</dbReference>
<dbReference type="PANTHER" id="PTHR24348:SF68">
    <property type="entry name" value="SERINE_THREONINE-PROTEIN KINASE ATG1C"/>
    <property type="match status" value="1"/>
</dbReference>
<dbReference type="InterPro" id="IPR008271">
    <property type="entry name" value="Ser/Thr_kinase_AS"/>
</dbReference>
<dbReference type="GO" id="GO:0005737">
    <property type="term" value="C:cytoplasm"/>
    <property type="evidence" value="ECO:0007669"/>
    <property type="project" value="TreeGrafter"/>
</dbReference>
<dbReference type="GO" id="GO:0005524">
    <property type="term" value="F:ATP binding"/>
    <property type="evidence" value="ECO:0007669"/>
    <property type="project" value="InterPro"/>
</dbReference>
<comment type="caution">
    <text evidence="2">The sequence shown here is derived from an EMBL/GenBank/DDBJ whole genome shotgun (WGS) entry which is preliminary data.</text>
</comment>
<dbReference type="SMART" id="SM00220">
    <property type="entry name" value="S_TKc"/>
    <property type="match status" value="1"/>
</dbReference>
<reference evidence="2" key="1">
    <citation type="journal article" date="2016" name="ISME J.">
        <title>Chasing the elusive Euryarchaeota class WSA2: genomes reveal a uniquely fastidious methyl-reducing methanogen.</title>
        <authorList>
            <person name="Nobu M.K."/>
            <person name="Narihiro T."/>
            <person name="Kuroda K."/>
            <person name="Mei R."/>
            <person name="Liu W.T."/>
        </authorList>
    </citation>
    <scope>NUCLEOTIDE SEQUENCE [LARGE SCALE GENOMIC DNA]</scope>
    <source>
        <strain evidence="2">ADurb1213_Bin02801</strain>
    </source>
</reference>
<dbReference type="SUPFAM" id="SSF56112">
    <property type="entry name" value="Protein kinase-like (PK-like)"/>
    <property type="match status" value="1"/>
</dbReference>
<dbReference type="InterPro" id="IPR011009">
    <property type="entry name" value="Kinase-like_dom_sf"/>
</dbReference>
<accession>A0A150JJ81</accession>
<dbReference type="AlphaFoldDB" id="A0A150JJ81"/>
<dbReference type="EMBL" id="LNJE01000013">
    <property type="protein sequence ID" value="KYC57246.1"/>
    <property type="molecule type" value="Genomic_DNA"/>
</dbReference>
<organism evidence="2">
    <name type="scientific">Candidatus Methanofastidiosum methylothiophilum</name>
    <dbReference type="NCBI Taxonomy" id="1705564"/>
    <lineage>
        <taxon>Archaea</taxon>
        <taxon>Methanobacteriati</taxon>
        <taxon>Methanobacteriota</taxon>
        <taxon>Stenosarchaea group</taxon>
        <taxon>Candidatus Methanofastidiosia</taxon>
        <taxon>Candidatus Methanofastidiosales</taxon>
        <taxon>Candidatus Methanofastidiosaceae</taxon>
        <taxon>Candidatus Methanofastidiosum</taxon>
    </lineage>
</organism>
<dbReference type="PROSITE" id="PS00108">
    <property type="entry name" value="PROTEIN_KINASE_ST"/>
    <property type="match status" value="1"/>
</dbReference>